<organism evidence="2 3">
    <name type="scientific">Planoprotostelium fungivorum</name>
    <dbReference type="NCBI Taxonomy" id="1890364"/>
    <lineage>
        <taxon>Eukaryota</taxon>
        <taxon>Amoebozoa</taxon>
        <taxon>Evosea</taxon>
        <taxon>Variosea</taxon>
        <taxon>Cavosteliida</taxon>
        <taxon>Cavosteliaceae</taxon>
        <taxon>Planoprotostelium</taxon>
    </lineage>
</organism>
<dbReference type="AlphaFoldDB" id="A0A2P6NWJ3"/>
<feature type="region of interest" description="Disordered" evidence="1">
    <location>
        <begin position="1"/>
        <end position="106"/>
    </location>
</feature>
<comment type="caution">
    <text evidence="2">The sequence shown here is derived from an EMBL/GenBank/DDBJ whole genome shotgun (WGS) entry which is preliminary data.</text>
</comment>
<dbReference type="InParanoid" id="A0A2P6NWJ3"/>
<evidence type="ECO:0000256" key="1">
    <source>
        <dbReference type="SAM" id="MobiDB-lite"/>
    </source>
</evidence>
<protein>
    <submittedName>
        <fullName evidence="2">Uncharacterized protein</fullName>
    </submittedName>
</protein>
<feature type="compositionally biased region" description="Basic and acidic residues" evidence="1">
    <location>
        <begin position="1"/>
        <end position="11"/>
    </location>
</feature>
<proteinExistence type="predicted"/>
<sequence length="389" mass="44679">MPRRENKEKVEIPTVEETVVPDVQSDDEPEAISISTAKTKAIEQRKLERDSSKSIEDKRKGWRKEQNERNVANAQKRKYTEEDDEDEEDDDIFGLPETTPTATTKKPKKIHYKNIEVAVLKPTRKIRSETEEYQKQAAQKCFEFLDQSMNKGKQRVHPTNMAEYKNIKPQSTQAEVKFAPIFLNASSSKYNKQMYHHHYPHGCPPTVYTTETFYSTPSYAPPIVYAAPPMVYPPPPAPIVYTQPPMFCPPPVLMPTVYPTTVTYESYCPPSSYIGKRPHKDRPYPSDWALTLRLEEDTTDTHTHTTNNMMKSRELMRSLIVETKMSPVNPNQLISGINKMRVSGGDKKDKALKALHKHKLHRCHRVGGACVITKRTHLVKRSAEIERDV</sequence>
<feature type="compositionally biased region" description="Low complexity" evidence="1">
    <location>
        <begin position="12"/>
        <end position="21"/>
    </location>
</feature>
<feature type="compositionally biased region" description="Acidic residues" evidence="1">
    <location>
        <begin position="81"/>
        <end position="92"/>
    </location>
</feature>
<reference evidence="2 3" key="1">
    <citation type="journal article" date="2018" name="Genome Biol. Evol.">
        <title>Multiple Roots of Fruiting Body Formation in Amoebozoa.</title>
        <authorList>
            <person name="Hillmann F."/>
            <person name="Forbes G."/>
            <person name="Novohradska S."/>
            <person name="Ferling I."/>
            <person name="Riege K."/>
            <person name="Groth M."/>
            <person name="Westermann M."/>
            <person name="Marz M."/>
            <person name="Spaller T."/>
            <person name="Winckler T."/>
            <person name="Schaap P."/>
            <person name="Glockner G."/>
        </authorList>
    </citation>
    <scope>NUCLEOTIDE SEQUENCE [LARGE SCALE GENOMIC DNA]</scope>
    <source>
        <strain evidence="2 3">Jena</strain>
    </source>
</reference>
<accession>A0A2P6NWJ3</accession>
<feature type="compositionally biased region" description="Basic and acidic residues" evidence="1">
    <location>
        <begin position="40"/>
        <end position="68"/>
    </location>
</feature>
<dbReference type="EMBL" id="MDYQ01000011">
    <property type="protein sequence ID" value="PRP88334.1"/>
    <property type="molecule type" value="Genomic_DNA"/>
</dbReference>
<keyword evidence="3" id="KW-1185">Reference proteome</keyword>
<dbReference type="Proteomes" id="UP000241769">
    <property type="component" value="Unassembled WGS sequence"/>
</dbReference>
<evidence type="ECO:0000313" key="3">
    <source>
        <dbReference type="Proteomes" id="UP000241769"/>
    </source>
</evidence>
<name>A0A2P6NWJ3_9EUKA</name>
<gene>
    <name evidence="2" type="ORF">PROFUN_03248</name>
</gene>
<evidence type="ECO:0000313" key="2">
    <source>
        <dbReference type="EMBL" id="PRP88334.1"/>
    </source>
</evidence>